<gene>
    <name evidence="2" type="ORF">LSALG_LOCUS14793</name>
</gene>
<reference evidence="2" key="1">
    <citation type="submission" date="2023-04" db="EMBL/GenBank/DDBJ databases">
        <authorList>
            <person name="Vijverberg K."/>
            <person name="Xiong W."/>
            <person name="Schranz E."/>
        </authorList>
    </citation>
    <scope>NUCLEOTIDE SEQUENCE</scope>
</reference>
<accession>A0AA35YIX1</accession>
<dbReference type="PANTHER" id="PTHR46929">
    <property type="entry name" value="EXPRESSED PROTEIN"/>
    <property type="match status" value="1"/>
</dbReference>
<dbReference type="PANTHER" id="PTHR46929:SF4">
    <property type="entry name" value="MYB_SANT-LIKE DOMAIN-CONTAINING PROTEIN"/>
    <property type="match status" value="1"/>
</dbReference>
<evidence type="ECO:0000313" key="3">
    <source>
        <dbReference type="Proteomes" id="UP001177003"/>
    </source>
</evidence>
<sequence>MNKQEPIVNTGKKSLLNWTEHMDAAFVDAMVQQQEKGNRPYGNFTSQAYANMVEEINTKLTMNLTKSHLKNRLKTLKSTFSQWYDMFNGISLSGFSWNADTQLIEADEEVWDNLIKSKPDAVALKTKKVAHFEQMLIMNAVGDVVNAMREGNKIFERAYHHELTGDEIYQELQPMGLEVHEISGALMYLARNQANARTLFTCPMNIRKDILKTMMGAGK</sequence>
<name>A0AA35YIX1_LACSI</name>
<dbReference type="InterPro" id="IPR024752">
    <property type="entry name" value="Myb/SANT-like_dom"/>
</dbReference>
<feature type="domain" description="Myb/SANT-like" evidence="1">
    <location>
        <begin position="17"/>
        <end position="113"/>
    </location>
</feature>
<dbReference type="AlphaFoldDB" id="A0AA35YIX1"/>
<dbReference type="Pfam" id="PF12776">
    <property type="entry name" value="Myb_DNA-bind_3"/>
    <property type="match status" value="1"/>
</dbReference>
<organism evidence="2 3">
    <name type="scientific">Lactuca saligna</name>
    <name type="common">Willowleaf lettuce</name>
    <dbReference type="NCBI Taxonomy" id="75948"/>
    <lineage>
        <taxon>Eukaryota</taxon>
        <taxon>Viridiplantae</taxon>
        <taxon>Streptophyta</taxon>
        <taxon>Embryophyta</taxon>
        <taxon>Tracheophyta</taxon>
        <taxon>Spermatophyta</taxon>
        <taxon>Magnoliopsida</taxon>
        <taxon>eudicotyledons</taxon>
        <taxon>Gunneridae</taxon>
        <taxon>Pentapetalae</taxon>
        <taxon>asterids</taxon>
        <taxon>campanulids</taxon>
        <taxon>Asterales</taxon>
        <taxon>Asteraceae</taxon>
        <taxon>Cichorioideae</taxon>
        <taxon>Cichorieae</taxon>
        <taxon>Lactucinae</taxon>
        <taxon>Lactuca</taxon>
    </lineage>
</organism>
<evidence type="ECO:0000259" key="1">
    <source>
        <dbReference type="Pfam" id="PF12776"/>
    </source>
</evidence>
<protein>
    <recommendedName>
        <fullName evidence="1">Myb/SANT-like domain-containing protein</fullName>
    </recommendedName>
</protein>
<proteinExistence type="predicted"/>
<keyword evidence="3" id="KW-1185">Reference proteome</keyword>
<dbReference type="EMBL" id="OX465079">
    <property type="protein sequence ID" value="CAI9274732.1"/>
    <property type="molecule type" value="Genomic_DNA"/>
</dbReference>
<dbReference type="Proteomes" id="UP001177003">
    <property type="component" value="Chromosome 3"/>
</dbReference>
<evidence type="ECO:0000313" key="2">
    <source>
        <dbReference type="EMBL" id="CAI9274732.1"/>
    </source>
</evidence>